<comment type="caution">
    <text evidence="9">The sequence shown here is derived from an EMBL/GenBank/DDBJ whole genome shotgun (WGS) entry which is preliminary data.</text>
</comment>
<keyword evidence="7" id="KW-0804">Transcription</keyword>
<dbReference type="SMART" id="SM00422">
    <property type="entry name" value="HTH_MERR"/>
    <property type="match status" value="1"/>
</dbReference>
<keyword evidence="3" id="KW-0408">Iron</keyword>
<keyword evidence="5" id="KW-0805">Transcription regulation</keyword>
<name>A0ABR5CDM6_9MICO</name>
<evidence type="ECO:0000313" key="10">
    <source>
        <dbReference type="Proteomes" id="UP000032503"/>
    </source>
</evidence>
<dbReference type="SUPFAM" id="SSF46955">
    <property type="entry name" value="Putative DNA-binding domain"/>
    <property type="match status" value="1"/>
</dbReference>
<dbReference type="InterPro" id="IPR015358">
    <property type="entry name" value="Tscrpt_reg_MerR_DNA-bd"/>
</dbReference>
<dbReference type="InterPro" id="IPR010211">
    <property type="entry name" value="Redox-sen_tscrpt-act_SoxR"/>
</dbReference>
<proteinExistence type="predicted"/>
<evidence type="ECO:0000256" key="1">
    <source>
        <dbReference type="ARBA" id="ARBA00022714"/>
    </source>
</evidence>
<evidence type="ECO:0000256" key="7">
    <source>
        <dbReference type="ARBA" id="ARBA00023163"/>
    </source>
</evidence>
<dbReference type="PANTHER" id="PTHR30204:SF0">
    <property type="entry name" value="REDOX-SENSITIVE TRANSCRIPTIONAL ACTIVATOR SOXR"/>
    <property type="match status" value="1"/>
</dbReference>
<reference evidence="9 10" key="1">
    <citation type="journal article" date="2001" name="Int. J. Syst. Evol. Microbiol.">
        <title>Agreia bicolorata gen. nov., sp. nov., to accommodate actinobacteria isolated from narrow reed grass infected by the nematode Heteroanguina graminophila.</title>
        <authorList>
            <person name="Evtushenko L.I."/>
            <person name="Dorofeeva L.V."/>
            <person name="Dobrovolskaya T.G."/>
            <person name="Streshinskaya G.M."/>
            <person name="Subbotin S.A."/>
            <person name="Tiedje J.M."/>
        </authorList>
    </citation>
    <scope>NUCLEOTIDE SEQUENCE [LARGE SCALE GENOMIC DNA]</scope>
    <source>
        <strain evidence="9 10">VKM Ac-1804</strain>
    </source>
</reference>
<dbReference type="Gene3D" id="1.10.1660.10">
    <property type="match status" value="1"/>
</dbReference>
<dbReference type="EMBL" id="JYFC01000006">
    <property type="protein sequence ID" value="KJC63729.1"/>
    <property type="molecule type" value="Genomic_DNA"/>
</dbReference>
<evidence type="ECO:0000256" key="3">
    <source>
        <dbReference type="ARBA" id="ARBA00023004"/>
    </source>
</evidence>
<dbReference type="PRINTS" id="PR00040">
    <property type="entry name" value="HTHMERR"/>
</dbReference>
<dbReference type="InterPro" id="IPR009061">
    <property type="entry name" value="DNA-bd_dom_put_sf"/>
</dbReference>
<dbReference type="RefSeq" id="WP_044442767.1">
    <property type="nucleotide sequence ID" value="NZ_JYFC01000006.1"/>
</dbReference>
<dbReference type="NCBIfam" id="TIGR01950">
    <property type="entry name" value="SoxR"/>
    <property type="match status" value="1"/>
</dbReference>
<feature type="domain" description="HTH merR-type" evidence="8">
    <location>
        <begin position="9"/>
        <end position="77"/>
    </location>
</feature>
<evidence type="ECO:0000256" key="6">
    <source>
        <dbReference type="ARBA" id="ARBA00023125"/>
    </source>
</evidence>
<dbReference type="Pfam" id="PF09278">
    <property type="entry name" value="MerR-DNA-bind"/>
    <property type="match status" value="1"/>
</dbReference>
<protein>
    <submittedName>
        <fullName evidence="9">Transcriptional regulator</fullName>
    </submittedName>
</protein>
<accession>A0ABR5CDM6</accession>
<dbReference type="Pfam" id="PF00376">
    <property type="entry name" value="MerR"/>
    <property type="match status" value="1"/>
</dbReference>
<keyword evidence="6" id="KW-0238">DNA-binding</keyword>
<sequence length="164" mass="18231">MHHIAPYDLLSIGETAARAGVSVPALRYYEERRLIRAIREPGGRRMFPRHILRRLAVIAAGQRVGMSLEQIGVALSGLPEDRAPNQREWRAMGERWAQLLASRIRELEVLQSDLDGCIGCGCLSLGRCTLFNPGDEAQHEGPGSRWLRRAVGSRRAASAQAHEE</sequence>
<dbReference type="InterPro" id="IPR000551">
    <property type="entry name" value="MerR-type_HTH_dom"/>
</dbReference>
<dbReference type="InterPro" id="IPR047057">
    <property type="entry name" value="MerR_fam"/>
</dbReference>
<evidence type="ECO:0000259" key="8">
    <source>
        <dbReference type="PROSITE" id="PS50937"/>
    </source>
</evidence>
<evidence type="ECO:0000256" key="5">
    <source>
        <dbReference type="ARBA" id="ARBA00023015"/>
    </source>
</evidence>
<evidence type="ECO:0000256" key="4">
    <source>
        <dbReference type="ARBA" id="ARBA00023014"/>
    </source>
</evidence>
<evidence type="ECO:0000313" key="9">
    <source>
        <dbReference type="EMBL" id="KJC63729.1"/>
    </source>
</evidence>
<dbReference type="Proteomes" id="UP000032503">
    <property type="component" value="Unassembled WGS sequence"/>
</dbReference>
<keyword evidence="10" id="KW-1185">Reference proteome</keyword>
<gene>
    <name evidence="9" type="ORF">TZ00_13960</name>
</gene>
<keyword evidence="2" id="KW-0479">Metal-binding</keyword>
<keyword evidence="1" id="KW-0001">2Fe-2S</keyword>
<organism evidence="9 10">
    <name type="scientific">Agreia bicolorata</name>
    <dbReference type="NCBI Taxonomy" id="110935"/>
    <lineage>
        <taxon>Bacteria</taxon>
        <taxon>Bacillati</taxon>
        <taxon>Actinomycetota</taxon>
        <taxon>Actinomycetes</taxon>
        <taxon>Micrococcales</taxon>
        <taxon>Microbacteriaceae</taxon>
        <taxon>Agreia</taxon>
    </lineage>
</organism>
<dbReference type="PANTHER" id="PTHR30204">
    <property type="entry name" value="REDOX-CYCLING DRUG-SENSING TRANSCRIPTIONAL ACTIVATOR SOXR"/>
    <property type="match status" value="1"/>
</dbReference>
<keyword evidence="4" id="KW-0411">Iron-sulfur</keyword>
<dbReference type="PROSITE" id="PS50937">
    <property type="entry name" value="HTH_MERR_2"/>
    <property type="match status" value="1"/>
</dbReference>
<evidence type="ECO:0000256" key="2">
    <source>
        <dbReference type="ARBA" id="ARBA00022723"/>
    </source>
</evidence>